<proteinExistence type="predicted"/>
<protein>
    <submittedName>
        <fullName evidence="1">Uncharacterized protein</fullName>
    </submittedName>
</protein>
<reference evidence="1 2" key="1">
    <citation type="journal article" date="2015" name="Genome Biol.">
        <title>Comparative genomics of Steinernema reveals deeply conserved gene regulatory networks.</title>
        <authorList>
            <person name="Dillman A.R."/>
            <person name="Macchietto M."/>
            <person name="Porter C.F."/>
            <person name="Rogers A."/>
            <person name="Williams B."/>
            <person name="Antoshechkin I."/>
            <person name="Lee M.M."/>
            <person name="Goodwin Z."/>
            <person name="Lu X."/>
            <person name="Lewis E.E."/>
            <person name="Goodrich-Blair H."/>
            <person name="Stock S.P."/>
            <person name="Adams B.J."/>
            <person name="Sternberg P.W."/>
            <person name="Mortazavi A."/>
        </authorList>
    </citation>
    <scope>NUCLEOTIDE SEQUENCE [LARGE SCALE GENOMIC DNA]</scope>
    <source>
        <strain evidence="1 2">ALL</strain>
    </source>
</reference>
<keyword evidence="2" id="KW-1185">Reference proteome</keyword>
<comment type="caution">
    <text evidence="1">The sequence shown here is derived from an EMBL/GenBank/DDBJ whole genome shotgun (WGS) entry which is preliminary data.</text>
</comment>
<name>A0A4V5ZY11_STECR</name>
<dbReference type="AlphaFoldDB" id="A0A4V5ZY11"/>
<sequence length="89" mass="9994">MTTEDAFFWQAAELCKDFQLKLECIEWDHPVQDSSTNHYLLRELRSVADASWKATLQAFKNSTKNLLAAFFAREHPPGATTTSSSSLAA</sequence>
<organism evidence="1 2">
    <name type="scientific">Steinernema carpocapsae</name>
    <name type="common">Entomopathogenic nematode</name>
    <dbReference type="NCBI Taxonomy" id="34508"/>
    <lineage>
        <taxon>Eukaryota</taxon>
        <taxon>Metazoa</taxon>
        <taxon>Ecdysozoa</taxon>
        <taxon>Nematoda</taxon>
        <taxon>Chromadorea</taxon>
        <taxon>Rhabditida</taxon>
        <taxon>Tylenchina</taxon>
        <taxon>Panagrolaimomorpha</taxon>
        <taxon>Strongyloidoidea</taxon>
        <taxon>Steinernematidae</taxon>
        <taxon>Steinernema</taxon>
    </lineage>
</organism>
<accession>A0A4V5ZY11</accession>
<evidence type="ECO:0000313" key="2">
    <source>
        <dbReference type="Proteomes" id="UP000298663"/>
    </source>
</evidence>
<gene>
    <name evidence="1" type="ORF">L596_028288</name>
</gene>
<dbReference type="EMBL" id="AZBU02000011">
    <property type="protein sequence ID" value="TKR61135.1"/>
    <property type="molecule type" value="Genomic_DNA"/>
</dbReference>
<reference evidence="1 2" key="2">
    <citation type="journal article" date="2019" name="G3 (Bethesda)">
        <title>Hybrid Assembly of the Genome of the Entomopathogenic Nematode Steinernema carpocapsae Identifies the X-Chromosome.</title>
        <authorList>
            <person name="Serra L."/>
            <person name="Macchietto M."/>
            <person name="Macias-Munoz A."/>
            <person name="McGill C.J."/>
            <person name="Rodriguez I.M."/>
            <person name="Rodriguez B."/>
            <person name="Murad R."/>
            <person name="Mortazavi A."/>
        </authorList>
    </citation>
    <scope>NUCLEOTIDE SEQUENCE [LARGE SCALE GENOMIC DNA]</scope>
    <source>
        <strain evidence="1 2">ALL</strain>
    </source>
</reference>
<dbReference type="Proteomes" id="UP000298663">
    <property type="component" value="Unassembled WGS sequence"/>
</dbReference>
<evidence type="ECO:0000313" key="1">
    <source>
        <dbReference type="EMBL" id="TKR61135.1"/>
    </source>
</evidence>